<reference evidence="2" key="1">
    <citation type="journal article" date="2019" name="Int. J. Syst. Evol. Microbiol.">
        <title>The Global Catalogue of Microorganisms (GCM) 10K type strain sequencing project: providing services to taxonomists for standard genome sequencing and annotation.</title>
        <authorList>
            <consortium name="The Broad Institute Genomics Platform"/>
            <consortium name="The Broad Institute Genome Sequencing Center for Infectious Disease"/>
            <person name="Wu L."/>
            <person name="Ma J."/>
        </authorList>
    </citation>
    <scope>NUCLEOTIDE SEQUENCE [LARGE SCALE GENOMIC DNA]</scope>
    <source>
        <strain evidence="2">JCM 11590</strain>
    </source>
</reference>
<evidence type="ECO:0000313" key="1">
    <source>
        <dbReference type="EMBL" id="GGJ03727.1"/>
    </source>
</evidence>
<evidence type="ECO:0008006" key="3">
    <source>
        <dbReference type="Google" id="ProtNLM"/>
    </source>
</evidence>
<dbReference type="InterPro" id="IPR014543">
    <property type="entry name" value="UCP028291"/>
</dbReference>
<dbReference type="PIRSF" id="PIRSF028291">
    <property type="entry name" value="UCP028291"/>
    <property type="match status" value="1"/>
</dbReference>
<proteinExistence type="predicted"/>
<dbReference type="EMBL" id="BMNN01000004">
    <property type="protein sequence ID" value="GGJ03727.1"/>
    <property type="molecule type" value="Genomic_DNA"/>
</dbReference>
<dbReference type="Gene3D" id="3.30.310.50">
    <property type="entry name" value="Alpha-D-phosphohexomutase, C-terminal domain"/>
    <property type="match status" value="1"/>
</dbReference>
<evidence type="ECO:0000313" key="2">
    <source>
        <dbReference type="Proteomes" id="UP000633263"/>
    </source>
</evidence>
<keyword evidence="2" id="KW-1185">Reference proteome</keyword>
<protein>
    <recommendedName>
        <fullName evidence="3">DUF2218 domain-containing protein</fullName>
    </recommendedName>
</protein>
<dbReference type="Proteomes" id="UP000633263">
    <property type="component" value="Unassembled WGS sequence"/>
</dbReference>
<dbReference type="Pfam" id="PF09981">
    <property type="entry name" value="DUF2218"/>
    <property type="match status" value="1"/>
</dbReference>
<comment type="caution">
    <text evidence="1">The sequence shown here is derived from an EMBL/GenBank/DDBJ whole genome shotgun (WGS) entry which is preliminary data.</text>
</comment>
<gene>
    <name evidence="1" type="ORF">GCM10009083_20650</name>
</gene>
<organism evidence="1 2">
    <name type="scientific">Halopseudomonas pertucinogena</name>
    <dbReference type="NCBI Taxonomy" id="86175"/>
    <lineage>
        <taxon>Bacteria</taxon>
        <taxon>Pseudomonadati</taxon>
        <taxon>Pseudomonadota</taxon>
        <taxon>Gammaproteobacteria</taxon>
        <taxon>Pseudomonadales</taxon>
        <taxon>Pseudomonadaceae</taxon>
        <taxon>Halopseudomonas</taxon>
    </lineage>
</organism>
<accession>A0ABQ2CQS1</accession>
<sequence>MSTASADIRTGQPVRIMNRLCRHWGHKFPVELGEQQSTITLPLGICRMVCTDILRVDLHSDDQQMAQLQQVVADHLSRMAGSEQLTIDWRQPGLKMTEGGKGTEHE</sequence>
<name>A0ABQ2CQS1_9GAMM</name>